<reference evidence="14" key="1">
    <citation type="submission" date="2023-04" db="EMBL/GenBank/DDBJ databases">
        <title>Candida boidinii NBRC 10035.</title>
        <authorList>
            <person name="Ichikawa N."/>
            <person name="Sato H."/>
            <person name="Tonouchi N."/>
        </authorList>
    </citation>
    <scope>NUCLEOTIDE SEQUENCE</scope>
    <source>
        <strain evidence="14">NBRC 10035</strain>
    </source>
</reference>
<dbReference type="EC" id="2.7.7.15" evidence="9"/>
<keyword evidence="6" id="KW-0443">Lipid metabolism</keyword>
<feature type="compositionally biased region" description="Polar residues" evidence="12">
    <location>
        <begin position="1"/>
        <end position="13"/>
    </location>
</feature>
<keyword evidence="5" id="KW-0548">Nucleotidyltransferase</keyword>
<feature type="compositionally biased region" description="Acidic residues" evidence="12">
    <location>
        <begin position="399"/>
        <end position="416"/>
    </location>
</feature>
<keyword evidence="2" id="KW-0444">Lipid biosynthesis</keyword>
<evidence type="ECO:0000259" key="13">
    <source>
        <dbReference type="Pfam" id="PF01467"/>
    </source>
</evidence>
<evidence type="ECO:0000256" key="1">
    <source>
        <dbReference type="ARBA" id="ARBA00010101"/>
    </source>
</evidence>
<proteinExistence type="inferred from homology"/>
<dbReference type="NCBIfam" id="TIGR00125">
    <property type="entry name" value="cyt_tran_rel"/>
    <property type="match status" value="1"/>
</dbReference>
<comment type="caution">
    <text evidence="14">The sequence shown here is derived from an EMBL/GenBank/DDBJ whole genome shotgun (WGS) entry which is preliminary data.</text>
</comment>
<evidence type="ECO:0000256" key="9">
    <source>
        <dbReference type="ARBA" id="ARBA00026101"/>
    </source>
</evidence>
<dbReference type="InterPro" id="IPR041723">
    <property type="entry name" value="CCT"/>
</dbReference>
<feature type="region of interest" description="Disordered" evidence="12">
    <location>
        <begin position="298"/>
        <end position="317"/>
    </location>
</feature>
<dbReference type="EMBL" id="BSXN01002101">
    <property type="protein sequence ID" value="GME75585.1"/>
    <property type="molecule type" value="Genomic_DNA"/>
</dbReference>
<protein>
    <recommendedName>
        <fullName evidence="9">choline-phosphate cytidylyltransferase</fullName>
        <ecNumber evidence="9">2.7.7.15</ecNumber>
    </recommendedName>
    <alternativeName>
        <fullName evidence="10">CTP:phosphocholine cytidylyltransferase</fullName>
    </alternativeName>
    <alternativeName>
        <fullName evidence="11">Phosphorylcholine transferase</fullName>
    </alternativeName>
</protein>
<feature type="compositionally biased region" description="Low complexity" evidence="12">
    <location>
        <begin position="299"/>
        <end position="310"/>
    </location>
</feature>
<feature type="compositionally biased region" description="Polar residues" evidence="12">
    <location>
        <begin position="326"/>
        <end position="351"/>
    </location>
</feature>
<dbReference type="FunFam" id="3.40.50.620:FF:000147">
    <property type="entry name" value="Cholinephosphate cytidylyltransferase"/>
    <property type="match status" value="1"/>
</dbReference>
<keyword evidence="8" id="KW-1208">Phospholipid metabolism</keyword>
<dbReference type="AlphaFoldDB" id="A0A9W6WK65"/>
<name>A0A9W6WK65_CANBO</name>
<evidence type="ECO:0000256" key="4">
    <source>
        <dbReference type="ARBA" id="ARBA00022679"/>
    </source>
</evidence>
<dbReference type="CDD" id="cd02174">
    <property type="entry name" value="CCT"/>
    <property type="match status" value="1"/>
</dbReference>
<keyword evidence="7" id="KW-0594">Phospholipid biosynthesis</keyword>
<evidence type="ECO:0000256" key="11">
    <source>
        <dbReference type="ARBA" id="ARBA00080967"/>
    </source>
</evidence>
<evidence type="ECO:0000256" key="6">
    <source>
        <dbReference type="ARBA" id="ARBA00023098"/>
    </source>
</evidence>
<dbReference type="PANTHER" id="PTHR10739">
    <property type="entry name" value="CYTIDYLYLTRANSFERASE"/>
    <property type="match status" value="1"/>
</dbReference>
<feature type="region of interest" description="Disordered" evidence="12">
    <location>
        <begin position="381"/>
        <end position="495"/>
    </location>
</feature>
<dbReference type="InterPro" id="IPR004821">
    <property type="entry name" value="Cyt_trans-like"/>
</dbReference>
<feature type="region of interest" description="Disordered" evidence="12">
    <location>
        <begin position="1"/>
        <end position="54"/>
    </location>
</feature>
<feature type="compositionally biased region" description="Low complexity" evidence="12">
    <location>
        <begin position="472"/>
        <end position="487"/>
    </location>
</feature>
<feature type="region of interest" description="Disordered" evidence="12">
    <location>
        <begin position="323"/>
        <end position="352"/>
    </location>
</feature>
<evidence type="ECO:0000256" key="10">
    <source>
        <dbReference type="ARBA" id="ARBA00076205"/>
    </source>
</evidence>
<evidence type="ECO:0000313" key="15">
    <source>
        <dbReference type="Proteomes" id="UP001165120"/>
    </source>
</evidence>
<dbReference type="GO" id="GO:0005635">
    <property type="term" value="C:nuclear envelope"/>
    <property type="evidence" value="ECO:0007669"/>
    <property type="project" value="TreeGrafter"/>
</dbReference>
<dbReference type="GO" id="GO:0031210">
    <property type="term" value="F:phosphatidylcholine binding"/>
    <property type="evidence" value="ECO:0007669"/>
    <property type="project" value="TreeGrafter"/>
</dbReference>
<comment type="similarity">
    <text evidence="1">Belongs to the cytidylyltransferase family.</text>
</comment>
<keyword evidence="3" id="KW-0597">Phosphoprotein</keyword>
<evidence type="ECO:0000256" key="8">
    <source>
        <dbReference type="ARBA" id="ARBA00023264"/>
    </source>
</evidence>
<dbReference type="PANTHER" id="PTHR10739:SF13">
    <property type="entry name" value="CHOLINE-PHOSPHATE CYTIDYLYLTRANSFERASE"/>
    <property type="match status" value="1"/>
</dbReference>
<dbReference type="Proteomes" id="UP001165120">
    <property type="component" value="Unassembled WGS sequence"/>
</dbReference>
<gene>
    <name evidence="14" type="ORF">Cboi02_000484300</name>
</gene>
<dbReference type="InterPro" id="IPR045049">
    <property type="entry name" value="Pcy1-like"/>
</dbReference>
<feature type="domain" description="Cytidyltransferase-like" evidence="13">
    <location>
        <begin position="99"/>
        <end position="226"/>
    </location>
</feature>
<evidence type="ECO:0000256" key="7">
    <source>
        <dbReference type="ARBA" id="ARBA00023209"/>
    </source>
</evidence>
<evidence type="ECO:0000256" key="12">
    <source>
        <dbReference type="SAM" id="MobiDB-lite"/>
    </source>
</evidence>
<organism evidence="14 15">
    <name type="scientific">Candida boidinii</name>
    <name type="common">Yeast</name>
    <dbReference type="NCBI Taxonomy" id="5477"/>
    <lineage>
        <taxon>Eukaryota</taxon>
        <taxon>Fungi</taxon>
        <taxon>Dikarya</taxon>
        <taxon>Ascomycota</taxon>
        <taxon>Saccharomycotina</taxon>
        <taxon>Pichiomycetes</taxon>
        <taxon>Pichiales</taxon>
        <taxon>Pichiaceae</taxon>
        <taxon>Ogataea</taxon>
        <taxon>Ogataea/Candida clade</taxon>
    </lineage>
</organism>
<dbReference type="GO" id="GO:0004105">
    <property type="term" value="F:choline-phosphate cytidylyltransferase activity"/>
    <property type="evidence" value="ECO:0007669"/>
    <property type="project" value="UniProtKB-EC"/>
</dbReference>
<sequence length="495" mass="57404">MSNLKQKTKQIPSANIKRTRSATSSQTKVENENENTDDGIESPPPSKRFKKDTKLTKEQENFLLKEKEYDDLLPEEYRKYRPKGFKLNTPPTDRPIRIYADGVFDLFHLGHMRQLEQCKKSFPNVTLVCGIPNDIETHKRKGLTVLTDQQRYETLRHCKWVDEVIEDAPWILSMDFLEKHKIDYCAHDDLPYVADGIDDIYKPMKQAGKFLVTQRTEGISTSDIITKIIRDYDKYLMRNFARGATRKELNVSWLKKNELDFKKQINEFRSYWKKANVNLNNTSKDLYFEIREFLRSKINNNNNNNHNNNNRLTRLNRKQIKDIDTISVTKDNNSDSNDSMTESRSNSNKNSPAFLFASKYNGNEGLRRSRSLIDSFKDWINGDDHSEIDESSNQKSSEDYDDEDEDDVEDEEDSSDVDTYGNGNGNGNSNGYKYSNIKKENGKELEIKVKPKSIRSDVSNEEDSEDTKTLTNVSNSSKVNSIKPVNKSPKKRTKN</sequence>
<keyword evidence="4" id="KW-0808">Transferase</keyword>
<evidence type="ECO:0000256" key="2">
    <source>
        <dbReference type="ARBA" id="ARBA00022516"/>
    </source>
</evidence>
<evidence type="ECO:0000313" key="14">
    <source>
        <dbReference type="EMBL" id="GME75585.1"/>
    </source>
</evidence>
<dbReference type="Gene3D" id="3.40.50.620">
    <property type="entry name" value="HUPs"/>
    <property type="match status" value="1"/>
</dbReference>
<dbReference type="Pfam" id="PF01467">
    <property type="entry name" value="CTP_transf_like"/>
    <property type="match status" value="1"/>
</dbReference>
<keyword evidence="15" id="KW-1185">Reference proteome</keyword>
<dbReference type="SUPFAM" id="SSF52374">
    <property type="entry name" value="Nucleotidylyl transferase"/>
    <property type="match status" value="1"/>
</dbReference>
<dbReference type="InterPro" id="IPR014729">
    <property type="entry name" value="Rossmann-like_a/b/a_fold"/>
</dbReference>
<evidence type="ECO:0000256" key="5">
    <source>
        <dbReference type="ARBA" id="ARBA00022695"/>
    </source>
</evidence>
<accession>A0A9W6WK65</accession>
<feature type="compositionally biased region" description="Basic and acidic residues" evidence="12">
    <location>
        <begin position="437"/>
        <end position="449"/>
    </location>
</feature>
<evidence type="ECO:0000256" key="3">
    <source>
        <dbReference type="ARBA" id="ARBA00022553"/>
    </source>
</evidence>